<dbReference type="Proteomes" id="UP000183567">
    <property type="component" value="Unassembled WGS sequence"/>
</dbReference>
<reference evidence="1 2" key="1">
    <citation type="submission" date="2016-03" db="EMBL/GenBank/DDBJ databases">
        <title>Comparative genomics of the ectomycorrhizal sister species Rhizopogon vinicolor and Rhizopogon vesiculosus (Basidiomycota: Boletales) reveals a divergence of the mating type B locus.</title>
        <authorList>
            <person name="Mujic A.B."/>
            <person name="Kuo A."/>
            <person name="Tritt A."/>
            <person name="Lipzen A."/>
            <person name="Chen C."/>
            <person name="Johnson J."/>
            <person name="Sharma A."/>
            <person name="Barry K."/>
            <person name="Grigoriev I.V."/>
            <person name="Spatafora J.W."/>
        </authorList>
    </citation>
    <scope>NUCLEOTIDE SEQUENCE [LARGE SCALE GENOMIC DNA]</scope>
    <source>
        <strain evidence="1 2">AM-OR11-056</strain>
    </source>
</reference>
<keyword evidence="2" id="KW-1185">Reference proteome</keyword>
<accession>A0A1J8QU59</accession>
<gene>
    <name evidence="1" type="ORF">AZE42_14165</name>
</gene>
<protein>
    <submittedName>
        <fullName evidence="1">Uncharacterized protein</fullName>
    </submittedName>
</protein>
<evidence type="ECO:0000313" key="1">
    <source>
        <dbReference type="EMBL" id="OJA15204.1"/>
    </source>
</evidence>
<organism evidence="1 2">
    <name type="scientific">Rhizopogon vesiculosus</name>
    <dbReference type="NCBI Taxonomy" id="180088"/>
    <lineage>
        <taxon>Eukaryota</taxon>
        <taxon>Fungi</taxon>
        <taxon>Dikarya</taxon>
        <taxon>Basidiomycota</taxon>
        <taxon>Agaricomycotina</taxon>
        <taxon>Agaricomycetes</taxon>
        <taxon>Agaricomycetidae</taxon>
        <taxon>Boletales</taxon>
        <taxon>Suillineae</taxon>
        <taxon>Rhizopogonaceae</taxon>
        <taxon>Rhizopogon</taxon>
    </lineage>
</organism>
<sequence length="20" mass="2135">MLEGEPLKYSASVILTSPAE</sequence>
<evidence type="ECO:0000313" key="2">
    <source>
        <dbReference type="Proteomes" id="UP000183567"/>
    </source>
</evidence>
<comment type="caution">
    <text evidence="1">The sequence shown here is derived from an EMBL/GenBank/DDBJ whole genome shotgun (WGS) entry which is preliminary data.</text>
</comment>
<dbReference type="EMBL" id="LVVM01003269">
    <property type="protein sequence ID" value="OJA15204.1"/>
    <property type="molecule type" value="Genomic_DNA"/>
</dbReference>
<dbReference type="AlphaFoldDB" id="A0A1J8QU59"/>
<name>A0A1J8QU59_9AGAM</name>
<proteinExistence type="predicted"/>